<dbReference type="Gene3D" id="3.40.50.2300">
    <property type="match status" value="2"/>
</dbReference>
<evidence type="ECO:0000256" key="2">
    <source>
        <dbReference type="ARBA" id="ARBA00023015"/>
    </source>
</evidence>
<keyword evidence="2" id="KW-0805">Transcription regulation</keyword>
<keyword evidence="3" id="KW-0238">DNA-binding</keyword>
<dbReference type="GO" id="GO:0000976">
    <property type="term" value="F:transcription cis-regulatory region binding"/>
    <property type="evidence" value="ECO:0007669"/>
    <property type="project" value="TreeGrafter"/>
</dbReference>
<evidence type="ECO:0000256" key="3">
    <source>
        <dbReference type="ARBA" id="ARBA00023125"/>
    </source>
</evidence>
<dbReference type="CDD" id="cd01392">
    <property type="entry name" value="HTH_LacI"/>
    <property type="match status" value="1"/>
</dbReference>
<keyword evidence="4" id="KW-0804">Transcription</keyword>
<dbReference type="PROSITE" id="PS50932">
    <property type="entry name" value="HTH_LACI_2"/>
    <property type="match status" value="1"/>
</dbReference>
<dbReference type="EMBL" id="JACHXK010000003">
    <property type="protein sequence ID" value="MBB3109979.1"/>
    <property type="molecule type" value="Genomic_DNA"/>
</dbReference>
<dbReference type="InterPro" id="IPR028082">
    <property type="entry name" value="Peripla_BP_I"/>
</dbReference>
<organism evidence="6 7">
    <name type="scientific">Paenibacillus phyllosphaerae</name>
    <dbReference type="NCBI Taxonomy" id="274593"/>
    <lineage>
        <taxon>Bacteria</taxon>
        <taxon>Bacillati</taxon>
        <taxon>Bacillota</taxon>
        <taxon>Bacilli</taxon>
        <taxon>Bacillales</taxon>
        <taxon>Paenibacillaceae</taxon>
        <taxon>Paenibacillus</taxon>
    </lineage>
</organism>
<dbReference type="SMART" id="SM00354">
    <property type="entry name" value="HTH_LACI"/>
    <property type="match status" value="1"/>
</dbReference>
<evidence type="ECO:0000256" key="1">
    <source>
        <dbReference type="ARBA" id="ARBA00022491"/>
    </source>
</evidence>
<feature type="domain" description="HTH lacI-type" evidence="5">
    <location>
        <begin position="4"/>
        <end position="58"/>
    </location>
</feature>
<keyword evidence="1" id="KW-0678">Repressor</keyword>
<dbReference type="InterPro" id="IPR000843">
    <property type="entry name" value="HTH_LacI"/>
</dbReference>
<dbReference type="InterPro" id="IPR046335">
    <property type="entry name" value="LacI/GalR-like_sensor"/>
</dbReference>
<proteinExistence type="predicted"/>
<keyword evidence="7" id="KW-1185">Reference proteome</keyword>
<dbReference type="SUPFAM" id="SSF53822">
    <property type="entry name" value="Periplasmic binding protein-like I"/>
    <property type="match status" value="1"/>
</dbReference>
<sequence>MKKVTMQQIADQVGVSKFAVSQALSGKPGVSDETRERIVQTAAMLGYYSQRHARLKQGTGVSQERETSGTVNKMTVIVLIPNVRFQNRDSLYWGRIIDGVTIALEEQGLGVMMVTEYNTDYFLNVINPNAVLGMIGIGLIANRVLLDVRNAGIPFVLIDHEEALVPCDTIFMNNYDCMRRVTTHLIGLGHRNIRFVGSPFYSRSFYDRYMGYRAVLEEYKIPLPREIEAMQAIELESDIEVGIRSLMEHQQLPTAFVCANDSHAIQVIAVLSSLGVNVPGEISVTGFDNTEESAQCEPAVSTVNVPKEELGRRAVETLLRRLSNPDVPIEKVLLYGDLIVRESVQATEAADS</sequence>
<dbReference type="Gene3D" id="1.10.260.40">
    <property type="entry name" value="lambda repressor-like DNA-binding domains"/>
    <property type="match status" value="1"/>
</dbReference>
<evidence type="ECO:0000259" key="5">
    <source>
        <dbReference type="PROSITE" id="PS50932"/>
    </source>
</evidence>
<protein>
    <submittedName>
        <fullName evidence="6">LacI family transcriptional regulator</fullName>
    </submittedName>
</protein>
<gene>
    <name evidence="6" type="ORF">FHS18_002042</name>
</gene>
<evidence type="ECO:0000313" key="7">
    <source>
        <dbReference type="Proteomes" id="UP000570361"/>
    </source>
</evidence>
<comment type="caution">
    <text evidence="6">The sequence shown here is derived from an EMBL/GenBank/DDBJ whole genome shotgun (WGS) entry which is preliminary data.</text>
</comment>
<dbReference type="InterPro" id="IPR010982">
    <property type="entry name" value="Lambda_DNA-bd_dom_sf"/>
</dbReference>
<dbReference type="PANTHER" id="PTHR30146:SF148">
    <property type="entry name" value="HTH-TYPE TRANSCRIPTIONAL REPRESSOR PURR-RELATED"/>
    <property type="match status" value="1"/>
</dbReference>
<dbReference type="Pfam" id="PF00356">
    <property type="entry name" value="LacI"/>
    <property type="match status" value="1"/>
</dbReference>
<evidence type="ECO:0000313" key="6">
    <source>
        <dbReference type="EMBL" id="MBB3109979.1"/>
    </source>
</evidence>
<dbReference type="SUPFAM" id="SSF47413">
    <property type="entry name" value="lambda repressor-like DNA-binding domains"/>
    <property type="match status" value="1"/>
</dbReference>
<dbReference type="RefSeq" id="WP_183599551.1">
    <property type="nucleotide sequence ID" value="NZ_JACHXK010000003.1"/>
</dbReference>
<accession>A0A7W5FMG7</accession>
<dbReference type="GO" id="GO:0003700">
    <property type="term" value="F:DNA-binding transcription factor activity"/>
    <property type="evidence" value="ECO:0007669"/>
    <property type="project" value="TreeGrafter"/>
</dbReference>
<name>A0A7W5FMG7_9BACL</name>
<evidence type="ECO:0000256" key="4">
    <source>
        <dbReference type="ARBA" id="ARBA00023163"/>
    </source>
</evidence>
<reference evidence="6 7" key="1">
    <citation type="submission" date="2020-08" db="EMBL/GenBank/DDBJ databases">
        <title>Genomic Encyclopedia of Type Strains, Phase III (KMG-III): the genomes of soil and plant-associated and newly described type strains.</title>
        <authorList>
            <person name="Whitman W."/>
        </authorList>
    </citation>
    <scope>NUCLEOTIDE SEQUENCE [LARGE SCALE GENOMIC DNA]</scope>
    <source>
        <strain evidence="6 7">CECT 5862</strain>
    </source>
</reference>
<dbReference type="AlphaFoldDB" id="A0A7W5FMG7"/>
<dbReference type="PANTHER" id="PTHR30146">
    <property type="entry name" value="LACI-RELATED TRANSCRIPTIONAL REPRESSOR"/>
    <property type="match status" value="1"/>
</dbReference>
<dbReference type="Proteomes" id="UP000570361">
    <property type="component" value="Unassembled WGS sequence"/>
</dbReference>
<dbReference type="Pfam" id="PF13377">
    <property type="entry name" value="Peripla_BP_3"/>
    <property type="match status" value="1"/>
</dbReference>